<evidence type="ECO:0000256" key="6">
    <source>
        <dbReference type="ARBA" id="ARBA00023303"/>
    </source>
</evidence>
<feature type="binding site" evidence="10">
    <location>
        <position position="74"/>
    </location>
    <ligand>
        <name>Na(+)</name>
        <dbReference type="ChEBI" id="CHEBI:29101"/>
        <note>structural</note>
    </ligand>
</feature>
<dbReference type="Pfam" id="PF02537">
    <property type="entry name" value="CRCB"/>
    <property type="match status" value="1"/>
</dbReference>
<gene>
    <name evidence="10" type="primary">fluC</name>
    <name evidence="10" type="synonym">crcB</name>
    <name evidence="11" type="ORF">ACFSB2_24785</name>
</gene>
<dbReference type="EMBL" id="JBHUCX010000099">
    <property type="protein sequence ID" value="MFD1677885.1"/>
    <property type="molecule type" value="Genomic_DNA"/>
</dbReference>
<keyword evidence="10" id="KW-0406">Ion transport</keyword>
<keyword evidence="5 10" id="KW-0472">Membrane</keyword>
<keyword evidence="6 10" id="KW-0407">Ion channel</keyword>
<evidence type="ECO:0000256" key="8">
    <source>
        <dbReference type="ARBA" id="ARBA00035585"/>
    </source>
</evidence>
<proteinExistence type="inferred from homology"/>
<evidence type="ECO:0000256" key="5">
    <source>
        <dbReference type="ARBA" id="ARBA00023136"/>
    </source>
</evidence>
<keyword evidence="4 10" id="KW-1133">Transmembrane helix</keyword>
<evidence type="ECO:0000256" key="2">
    <source>
        <dbReference type="ARBA" id="ARBA00022475"/>
    </source>
</evidence>
<evidence type="ECO:0000256" key="7">
    <source>
        <dbReference type="ARBA" id="ARBA00035120"/>
    </source>
</evidence>
<comment type="function">
    <text evidence="9 10">Fluoride-specific ion channel. Important for reducing fluoride concentration in the cell, thus reducing its toxicity.</text>
</comment>
<sequence>MNYIAIFVGGIIGGIIRYLLTFVIPTPGGFALDILIINLSGCLALGIFYGIADLKNIKPWLRNGIATGVIGSYTTFSTFCVGTVSMENHHAFLGLIYAVSSIVIGPLLAYAGDFCVTFVNTRMLQQFEEETA</sequence>
<reference evidence="12" key="1">
    <citation type="journal article" date="2019" name="Int. J. Syst. Evol. Microbiol.">
        <title>The Global Catalogue of Microorganisms (GCM) 10K type strain sequencing project: providing services to taxonomists for standard genome sequencing and annotation.</title>
        <authorList>
            <consortium name="The Broad Institute Genomics Platform"/>
            <consortium name="The Broad Institute Genome Sequencing Center for Infectious Disease"/>
            <person name="Wu L."/>
            <person name="Ma J."/>
        </authorList>
    </citation>
    <scope>NUCLEOTIDE SEQUENCE [LARGE SCALE GENOMIC DNA]</scope>
    <source>
        <strain evidence="12">CGMCC 1.12286</strain>
    </source>
</reference>
<dbReference type="HAMAP" id="MF_00454">
    <property type="entry name" value="FluC"/>
    <property type="match status" value="1"/>
</dbReference>
<feature type="transmembrane region" description="Helical" evidence="10">
    <location>
        <begin position="5"/>
        <end position="24"/>
    </location>
</feature>
<comment type="caution">
    <text evidence="11">The sequence shown here is derived from an EMBL/GenBank/DDBJ whole genome shotgun (WGS) entry which is preliminary data.</text>
</comment>
<keyword evidence="10" id="KW-0915">Sodium</keyword>
<evidence type="ECO:0000256" key="4">
    <source>
        <dbReference type="ARBA" id="ARBA00022989"/>
    </source>
</evidence>
<comment type="subcellular location">
    <subcellularLocation>
        <location evidence="1 10">Cell membrane</location>
        <topology evidence="1 10">Multi-pass membrane protein</topology>
    </subcellularLocation>
</comment>
<feature type="transmembrane region" description="Helical" evidence="10">
    <location>
        <begin position="64"/>
        <end position="86"/>
    </location>
</feature>
<accession>A0ABW4JQX2</accession>
<comment type="catalytic activity">
    <reaction evidence="8">
        <text>fluoride(in) = fluoride(out)</text>
        <dbReference type="Rhea" id="RHEA:76159"/>
        <dbReference type="ChEBI" id="CHEBI:17051"/>
    </reaction>
    <physiologicalReaction direction="left-to-right" evidence="8">
        <dbReference type="Rhea" id="RHEA:76160"/>
    </physiologicalReaction>
</comment>
<keyword evidence="3 10" id="KW-0812">Transmembrane</keyword>
<organism evidence="11 12">
    <name type="scientific">Alicyclobacillus fodiniaquatilis</name>
    <dbReference type="NCBI Taxonomy" id="1661150"/>
    <lineage>
        <taxon>Bacteria</taxon>
        <taxon>Bacillati</taxon>
        <taxon>Bacillota</taxon>
        <taxon>Bacilli</taxon>
        <taxon>Bacillales</taxon>
        <taxon>Alicyclobacillaceae</taxon>
        <taxon>Alicyclobacillus</taxon>
    </lineage>
</organism>
<evidence type="ECO:0000313" key="12">
    <source>
        <dbReference type="Proteomes" id="UP001597079"/>
    </source>
</evidence>
<comment type="activity regulation">
    <text evidence="10">Na(+) is not transported, but it plays an essential structural role and its presence is essential for fluoride channel function.</text>
</comment>
<feature type="binding site" evidence="10">
    <location>
        <position position="71"/>
    </location>
    <ligand>
        <name>Na(+)</name>
        <dbReference type="ChEBI" id="CHEBI:29101"/>
        <note>structural</note>
    </ligand>
</feature>
<keyword evidence="10" id="KW-0479">Metal-binding</keyword>
<dbReference type="InterPro" id="IPR003691">
    <property type="entry name" value="FluC"/>
</dbReference>
<keyword evidence="10" id="KW-0813">Transport</keyword>
<name>A0ABW4JQX2_9BACL</name>
<feature type="transmembrane region" description="Helical" evidence="10">
    <location>
        <begin position="30"/>
        <end position="52"/>
    </location>
</feature>
<evidence type="ECO:0000256" key="9">
    <source>
        <dbReference type="ARBA" id="ARBA00049940"/>
    </source>
</evidence>
<dbReference type="PANTHER" id="PTHR28259:SF1">
    <property type="entry name" value="FLUORIDE EXPORT PROTEIN 1-RELATED"/>
    <property type="match status" value="1"/>
</dbReference>
<evidence type="ECO:0000256" key="3">
    <source>
        <dbReference type="ARBA" id="ARBA00022692"/>
    </source>
</evidence>
<evidence type="ECO:0000256" key="10">
    <source>
        <dbReference type="HAMAP-Rule" id="MF_00454"/>
    </source>
</evidence>
<protein>
    <recommendedName>
        <fullName evidence="10">Fluoride-specific ion channel FluC</fullName>
    </recommendedName>
</protein>
<comment type="similarity">
    <text evidence="7 10">Belongs to the fluoride channel Fluc/FEX (TC 1.A.43) family.</text>
</comment>
<dbReference type="RefSeq" id="WP_377945807.1">
    <property type="nucleotide sequence ID" value="NZ_JBHUCX010000099.1"/>
</dbReference>
<feature type="transmembrane region" description="Helical" evidence="10">
    <location>
        <begin position="92"/>
        <end position="119"/>
    </location>
</feature>
<keyword evidence="2 10" id="KW-1003">Cell membrane</keyword>
<keyword evidence="12" id="KW-1185">Reference proteome</keyword>
<evidence type="ECO:0000256" key="1">
    <source>
        <dbReference type="ARBA" id="ARBA00004651"/>
    </source>
</evidence>
<dbReference type="Proteomes" id="UP001597079">
    <property type="component" value="Unassembled WGS sequence"/>
</dbReference>
<evidence type="ECO:0000313" key="11">
    <source>
        <dbReference type="EMBL" id="MFD1677885.1"/>
    </source>
</evidence>
<dbReference type="PANTHER" id="PTHR28259">
    <property type="entry name" value="FLUORIDE EXPORT PROTEIN 1-RELATED"/>
    <property type="match status" value="1"/>
</dbReference>